<dbReference type="SUPFAM" id="SSF48019">
    <property type="entry name" value="post-AAA+ oligomerization domain-like"/>
    <property type="match status" value="1"/>
</dbReference>
<protein>
    <recommendedName>
        <fullName evidence="2">DNA polymerase III subunit delta</fullName>
        <ecNumber evidence="1">2.7.7.7</ecNumber>
    </recommendedName>
</protein>
<reference evidence="11 12" key="1">
    <citation type="submission" date="2019-07" db="EMBL/GenBank/DDBJ databases">
        <authorList>
            <person name="Li J."/>
        </authorList>
    </citation>
    <scope>NUCLEOTIDE SEQUENCE [LARGE SCALE GENOMIC DNA]</scope>
    <source>
        <strain evidence="11 12">TKL69</strain>
    </source>
</reference>
<dbReference type="InterPro" id="IPR008921">
    <property type="entry name" value="DNA_pol3_clamp-load_cplx_C"/>
</dbReference>
<dbReference type="GO" id="GO:0003677">
    <property type="term" value="F:DNA binding"/>
    <property type="evidence" value="ECO:0007669"/>
    <property type="project" value="InterPro"/>
</dbReference>
<evidence type="ECO:0000256" key="2">
    <source>
        <dbReference type="ARBA" id="ARBA00017703"/>
    </source>
</evidence>
<dbReference type="Pfam" id="PF21694">
    <property type="entry name" value="DNA_pol3_delta_C"/>
    <property type="match status" value="1"/>
</dbReference>
<dbReference type="InterPro" id="IPR005790">
    <property type="entry name" value="DNA_polIII_delta"/>
</dbReference>
<sequence length="345" mass="39589">MTYLDTIKKIKKKQFSPVYLIHGTETFLMEKVKKQLIKQVMPNEDKDTNISMYDLEEVAIQDVIYDAETYPFLGETKLVIANQASFLQTKPDKTGVEHDLEALQAYINEPVDFSILVLLAPYEKLDERKKVTKLLKKKSEVVTCEPVKEWDLQKWIKDIAIPFNVFVEDDVIPLFNQEIGTNLSMLEKEIEKLALYVGENGTVTREIAQLLLSRSADTTGLQLVDAVIEKNLSRAIQIYKDLEKAKEDPIALIALLASQFRTITHVKVLKQKGYSQQQMAQQLKVHPYVVKISASRETSFHLEELRKILNIFAETDAQIKRGKIDKHLAFELLLYKLIHIKTAIA</sequence>
<keyword evidence="3 11" id="KW-0808">Transferase</keyword>
<dbReference type="EMBL" id="CP041666">
    <property type="protein sequence ID" value="QDP40664.1"/>
    <property type="molecule type" value="Genomic_DNA"/>
</dbReference>
<evidence type="ECO:0000259" key="10">
    <source>
        <dbReference type="Pfam" id="PF21694"/>
    </source>
</evidence>
<keyword evidence="4 11" id="KW-0548">Nucleotidyltransferase</keyword>
<accession>A0A516KGZ8</accession>
<dbReference type="Gene3D" id="1.10.8.60">
    <property type="match status" value="1"/>
</dbReference>
<dbReference type="GO" id="GO:0003887">
    <property type="term" value="F:DNA-directed DNA polymerase activity"/>
    <property type="evidence" value="ECO:0007669"/>
    <property type="project" value="UniProtKB-KW"/>
</dbReference>
<dbReference type="InterPro" id="IPR027417">
    <property type="entry name" value="P-loop_NTPase"/>
</dbReference>
<evidence type="ECO:0000256" key="7">
    <source>
        <dbReference type="ARBA" id="ARBA00034754"/>
    </source>
</evidence>
<dbReference type="NCBIfam" id="TIGR01128">
    <property type="entry name" value="holA"/>
    <property type="match status" value="1"/>
</dbReference>
<dbReference type="Gene3D" id="1.20.272.10">
    <property type="match status" value="1"/>
</dbReference>
<dbReference type="InterPro" id="IPR010372">
    <property type="entry name" value="DNA_pol3_delta_N"/>
</dbReference>
<evidence type="ECO:0000313" key="12">
    <source>
        <dbReference type="Proteomes" id="UP000315215"/>
    </source>
</evidence>
<evidence type="ECO:0000256" key="5">
    <source>
        <dbReference type="ARBA" id="ARBA00022705"/>
    </source>
</evidence>
<dbReference type="Pfam" id="PF06144">
    <property type="entry name" value="DNA_pol3_delta"/>
    <property type="match status" value="1"/>
</dbReference>
<proteinExistence type="inferred from homology"/>
<evidence type="ECO:0000259" key="9">
    <source>
        <dbReference type="Pfam" id="PF06144"/>
    </source>
</evidence>
<dbReference type="InterPro" id="IPR048466">
    <property type="entry name" value="DNA_pol3_delta-like_C"/>
</dbReference>
<dbReference type="GO" id="GO:0006261">
    <property type="term" value="P:DNA-templated DNA replication"/>
    <property type="evidence" value="ECO:0007669"/>
    <property type="project" value="TreeGrafter"/>
</dbReference>
<name>A0A516KGZ8_9BACI</name>
<dbReference type="AlphaFoldDB" id="A0A516KGZ8"/>
<keyword evidence="12" id="KW-1185">Reference proteome</keyword>
<dbReference type="OrthoDB" id="9775929at2"/>
<dbReference type="SUPFAM" id="SSF52540">
    <property type="entry name" value="P-loop containing nucleoside triphosphate hydrolases"/>
    <property type="match status" value="1"/>
</dbReference>
<feature type="domain" description="DNA polymerase III delta subunit-like C-terminal" evidence="10">
    <location>
        <begin position="221"/>
        <end position="337"/>
    </location>
</feature>
<organism evidence="11 12">
    <name type="scientific">Radiobacillus deserti</name>
    <dbReference type="NCBI Taxonomy" id="2594883"/>
    <lineage>
        <taxon>Bacteria</taxon>
        <taxon>Bacillati</taxon>
        <taxon>Bacillota</taxon>
        <taxon>Bacilli</taxon>
        <taxon>Bacillales</taxon>
        <taxon>Bacillaceae</taxon>
        <taxon>Radiobacillus</taxon>
    </lineage>
</organism>
<dbReference type="RefSeq" id="WP_143894446.1">
    <property type="nucleotide sequence ID" value="NZ_CP041666.1"/>
</dbReference>
<evidence type="ECO:0000256" key="6">
    <source>
        <dbReference type="ARBA" id="ARBA00022932"/>
    </source>
</evidence>
<dbReference type="EC" id="2.7.7.7" evidence="1"/>
<comment type="catalytic activity">
    <reaction evidence="8">
        <text>DNA(n) + a 2'-deoxyribonucleoside 5'-triphosphate = DNA(n+1) + diphosphate</text>
        <dbReference type="Rhea" id="RHEA:22508"/>
        <dbReference type="Rhea" id="RHEA-COMP:17339"/>
        <dbReference type="Rhea" id="RHEA-COMP:17340"/>
        <dbReference type="ChEBI" id="CHEBI:33019"/>
        <dbReference type="ChEBI" id="CHEBI:61560"/>
        <dbReference type="ChEBI" id="CHEBI:173112"/>
        <dbReference type="EC" id="2.7.7.7"/>
    </reaction>
</comment>
<gene>
    <name evidence="11" type="primary">holA</name>
    <name evidence="11" type="ORF">FN924_11000</name>
</gene>
<evidence type="ECO:0000256" key="8">
    <source>
        <dbReference type="ARBA" id="ARBA00049244"/>
    </source>
</evidence>
<evidence type="ECO:0000313" key="11">
    <source>
        <dbReference type="EMBL" id="QDP40664.1"/>
    </source>
</evidence>
<dbReference type="KEGG" id="aqt:FN924_11000"/>
<dbReference type="PANTHER" id="PTHR34388">
    <property type="entry name" value="DNA POLYMERASE III SUBUNIT DELTA"/>
    <property type="match status" value="1"/>
</dbReference>
<feature type="domain" description="DNA polymerase III delta N-terminal" evidence="9">
    <location>
        <begin position="19"/>
        <end position="145"/>
    </location>
</feature>
<keyword evidence="6" id="KW-0239">DNA-directed DNA polymerase</keyword>
<dbReference type="Proteomes" id="UP000315215">
    <property type="component" value="Chromosome"/>
</dbReference>
<evidence type="ECO:0000256" key="1">
    <source>
        <dbReference type="ARBA" id="ARBA00012417"/>
    </source>
</evidence>
<comment type="similarity">
    <text evidence="7">Belongs to the DNA polymerase HolA subunit family.</text>
</comment>
<evidence type="ECO:0000256" key="4">
    <source>
        <dbReference type="ARBA" id="ARBA00022695"/>
    </source>
</evidence>
<dbReference type="Gene3D" id="3.40.50.300">
    <property type="entry name" value="P-loop containing nucleotide triphosphate hydrolases"/>
    <property type="match status" value="1"/>
</dbReference>
<evidence type="ECO:0000256" key="3">
    <source>
        <dbReference type="ARBA" id="ARBA00022679"/>
    </source>
</evidence>
<keyword evidence="5" id="KW-0235">DNA replication</keyword>
<dbReference type="PANTHER" id="PTHR34388:SF1">
    <property type="entry name" value="DNA POLYMERASE III SUBUNIT DELTA"/>
    <property type="match status" value="1"/>
</dbReference>
<dbReference type="GO" id="GO:0009360">
    <property type="term" value="C:DNA polymerase III complex"/>
    <property type="evidence" value="ECO:0007669"/>
    <property type="project" value="InterPro"/>
</dbReference>